<dbReference type="EMBL" id="JBGFUD010014862">
    <property type="protein sequence ID" value="MFH4984010.1"/>
    <property type="molecule type" value="Genomic_DNA"/>
</dbReference>
<name>A0ABD6EX08_9BILA</name>
<comment type="caution">
    <text evidence="2">The sequence shown here is derived from an EMBL/GenBank/DDBJ whole genome shotgun (WGS) entry which is preliminary data.</text>
</comment>
<proteinExistence type="predicted"/>
<evidence type="ECO:0000313" key="3">
    <source>
        <dbReference type="Proteomes" id="UP001608902"/>
    </source>
</evidence>
<dbReference type="Proteomes" id="UP001608902">
    <property type="component" value="Unassembled WGS sequence"/>
</dbReference>
<evidence type="ECO:0000313" key="2">
    <source>
        <dbReference type="EMBL" id="MFH4984010.1"/>
    </source>
</evidence>
<keyword evidence="1" id="KW-1133">Transmembrane helix</keyword>
<organism evidence="2 3">
    <name type="scientific">Gnathostoma spinigerum</name>
    <dbReference type="NCBI Taxonomy" id="75299"/>
    <lineage>
        <taxon>Eukaryota</taxon>
        <taxon>Metazoa</taxon>
        <taxon>Ecdysozoa</taxon>
        <taxon>Nematoda</taxon>
        <taxon>Chromadorea</taxon>
        <taxon>Rhabditida</taxon>
        <taxon>Spirurina</taxon>
        <taxon>Gnathostomatomorpha</taxon>
        <taxon>Gnathostomatoidea</taxon>
        <taxon>Gnathostomatidae</taxon>
        <taxon>Gnathostoma</taxon>
    </lineage>
</organism>
<gene>
    <name evidence="2" type="ORF">AB6A40_010719</name>
</gene>
<keyword evidence="1" id="KW-0472">Membrane</keyword>
<reference evidence="2 3" key="1">
    <citation type="submission" date="2024-08" db="EMBL/GenBank/DDBJ databases">
        <title>Gnathostoma spinigerum genome.</title>
        <authorList>
            <person name="Gonzalez-Bertolin B."/>
            <person name="Monzon S."/>
            <person name="Zaballos A."/>
            <person name="Jimenez P."/>
            <person name="Dekumyoy P."/>
            <person name="Varona S."/>
            <person name="Cuesta I."/>
            <person name="Sumanam S."/>
            <person name="Adisakwattana P."/>
            <person name="Gasser R.B."/>
            <person name="Hernandez-Gonzalez A."/>
            <person name="Young N.D."/>
            <person name="Perteguer M.J."/>
        </authorList>
    </citation>
    <scope>NUCLEOTIDE SEQUENCE [LARGE SCALE GENOMIC DNA]</scope>
    <source>
        <strain evidence="2">AL3</strain>
        <tissue evidence="2">Liver</tissue>
    </source>
</reference>
<keyword evidence="3" id="KW-1185">Reference proteome</keyword>
<feature type="transmembrane region" description="Helical" evidence="1">
    <location>
        <begin position="51"/>
        <end position="73"/>
    </location>
</feature>
<keyword evidence="1" id="KW-0812">Transmembrane</keyword>
<protein>
    <submittedName>
        <fullName evidence="2">Uncharacterized protein</fullName>
    </submittedName>
</protein>
<evidence type="ECO:0000256" key="1">
    <source>
        <dbReference type="SAM" id="Phobius"/>
    </source>
</evidence>
<accession>A0ABD6EX08</accession>
<dbReference type="AlphaFoldDB" id="A0ABD6EX08"/>
<feature type="transmembrane region" description="Helical" evidence="1">
    <location>
        <begin position="79"/>
        <end position="100"/>
    </location>
</feature>
<sequence length="140" mass="15515">MYLYTCHFRAFLEASNIKQKVVTLCFGPARVAEVSIATETIVGTSTGARPVVLVILVIYNHTALILVIMYIHISQFHKYNWASVDVSAIVCVVIFVAASLAGPKQSATTFCLMLDVSRNARNGVVFCGRFCRMSEWLIVH</sequence>